<organism evidence="5">
    <name type="scientific">candidate division TA06 bacterium ADurb.Bin417</name>
    <dbReference type="NCBI Taxonomy" id="1852828"/>
    <lineage>
        <taxon>Bacteria</taxon>
        <taxon>Bacteria division TA06</taxon>
    </lineage>
</organism>
<dbReference type="GO" id="GO:0004810">
    <property type="term" value="F:CCA tRNA nucleotidyltransferase activity"/>
    <property type="evidence" value="ECO:0007669"/>
    <property type="project" value="InterPro"/>
</dbReference>
<evidence type="ECO:0000256" key="2">
    <source>
        <dbReference type="ARBA" id="ARBA00022840"/>
    </source>
</evidence>
<dbReference type="AlphaFoldDB" id="A0A1V5MH70"/>
<dbReference type="InterPro" id="IPR059101">
    <property type="entry name" value="NFACT-R_2"/>
</dbReference>
<dbReference type="PANTHER" id="PTHR11933">
    <property type="entry name" value="TRNA 5-METHYLAMINOMETHYL-2-THIOURIDYLATE -METHYLTRANSFERASE"/>
    <property type="match status" value="1"/>
</dbReference>
<evidence type="ECO:0000259" key="3">
    <source>
        <dbReference type="Pfam" id="PF02568"/>
    </source>
</evidence>
<proteinExistence type="predicted"/>
<accession>A0A1V5MH70</accession>
<gene>
    <name evidence="5" type="primary">mnmA_1</name>
    <name evidence="5" type="ORF">BWY73_00916</name>
</gene>
<dbReference type="Pfam" id="PF18297">
    <property type="entry name" value="NFACT-R_2"/>
    <property type="match status" value="1"/>
</dbReference>
<dbReference type="PANTHER" id="PTHR11933:SF6">
    <property type="entry name" value="THIL AANH DOMAIN-CONTAINING PROTEIN"/>
    <property type="match status" value="1"/>
</dbReference>
<evidence type="ECO:0000259" key="4">
    <source>
        <dbReference type="Pfam" id="PF18297"/>
    </source>
</evidence>
<dbReference type="InterPro" id="IPR014729">
    <property type="entry name" value="Rossmann-like_a/b/a_fold"/>
</dbReference>
<dbReference type="GO" id="GO:0005524">
    <property type="term" value="F:ATP binding"/>
    <property type="evidence" value="ECO:0007669"/>
    <property type="project" value="UniProtKB-KW"/>
</dbReference>
<feature type="domain" description="NFACT protein RNA binding" evidence="4">
    <location>
        <begin position="227"/>
        <end position="310"/>
    </location>
</feature>
<keyword evidence="5" id="KW-0808">Transferase</keyword>
<name>A0A1V5MH70_UNCT6</name>
<keyword evidence="1" id="KW-0547">Nucleotide-binding</keyword>
<reference evidence="5" key="1">
    <citation type="submission" date="2017-02" db="EMBL/GenBank/DDBJ databases">
        <title>Delving into the versatile metabolic prowess of the omnipresent phylum Bacteroidetes.</title>
        <authorList>
            <person name="Nobu M.K."/>
            <person name="Mei R."/>
            <person name="Narihiro T."/>
            <person name="Kuroda K."/>
            <person name="Liu W.-T."/>
        </authorList>
    </citation>
    <scope>NUCLEOTIDE SEQUENCE</scope>
    <source>
        <strain evidence="5">ADurb.Bin417</strain>
    </source>
</reference>
<evidence type="ECO:0000313" key="5">
    <source>
        <dbReference type="EMBL" id="OPZ92161.1"/>
    </source>
</evidence>
<dbReference type="InterPro" id="IPR020536">
    <property type="entry name" value="ThiI_AANH"/>
</dbReference>
<sequence>MRKKCLVLISGGLDSALAARLMQRLGFETEGIAFLTSFQPIPRGGRSHSEEVCGRLGIPLHLVPLDEPFLEIVRSPRYGRGKHLNPCIDCKVLMLRSAWEKAREIGAEFLVTGEVLGQRPMSQNLSALRQIEKASGLKGLIFRPLSARFLDPTRPEQVGLIDRESLPAVQGRGRKLLLALAAELGVSGFSTPAGGCLLTDDGFCRRLSDLMELDLFRGGEVDLVKVGRYLRLGPRLRLIVGRSENENRYLLERAGGRVRLEALGSGPAAVVLGRPGRADLLKAAAIVAAYTDESAAGPVPVRISDPVETVTASALDRSEVAGLFI</sequence>
<feature type="domain" description="Thil AANH" evidence="3">
    <location>
        <begin position="3"/>
        <end position="145"/>
    </location>
</feature>
<comment type="caution">
    <text evidence="5">The sequence shown here is derived from an EMBL/GenBank/DDBJ whole genome shotgun (WGS) entry which is preliminary data.</text>
</comment>
<dbReference type="Pfam" id="PF02568">
    <property type="entry name" value="ThiI"/>
    <property type="match status" value="1"/>
</dbReference>
<dbReference type="Gene3D" id="3.40.50.620">
    <property type="entry name" value="HUPs"/>
    <property type="match status" value="1"/>
</dbReference>
<dbReference type="SUPFAM" id="SSF52402">
    <property type="entry name" value="Adenine nucleotide alpha hydrolases-like"/>
    <property type="match status" value="1"/>
</dbReference>
<protein>
    <submittedName>
        <fullName evidence="5">tRNA-specific 2-thiouridylase MnmA</fullName>
        <ecNumber evidence="5">2.8.1.-</ecNumber>
    </submittedName>
</protein>
<dbReference type="EC" id="2.8.1.-" evidence="5"/>
<keyword evidence="2" id="KW-0067">ATP-binding</keyword>
<dbReference type="EMBL" id="MWAK01000125">
    <property type="protein sequence ID" value="OPZ92161.1"/>
    <property type="molecule type" value="Genomic_DNA"/>
</dbReference>
<evidence type="ECO:0000256" key="1">
    <source>
        <dbReference type="ARBA" id="ARBA00022741"/>
    </source>
</evidence>
<dbReference type="Proteomes" id="UP000485484">
    <property type="component" value="Unassembled WGS sequence"/>
</dbReference>